<evidence type="ECO:0000313" key="2">
    <source>
        <dbReference type="EMBL" id="WFD01176.1"/>
    </source>
</evidence>
<feature type="region of interest" description="Disordered" evidence="1">
    <location>
        <begin position="1060"/>
        <end position="1158"/>
    </location>
</feature>
<feature type="region of interest" description="Disordered" evidence="1">
    <location>
        <begin position="1288"/>
        <end position="1461"/>
    </location>
</feature>
<feature type="compositionally biased region" description="Polar residues" evidence="1">
    <location>
        <begin position="381"/>
        <end position="396"/>
    </location>
</feature>
<feature type="compositionally biased region" description="Polar residues" evidence="1">
    <location>
        <begin position="676"/>
        <end position="686"/>
    </location>
</feature>
<feature type="region of interest" description="Disordered" evidence="1">
    <location>
        <begin position="676"/>
        <end position="695"/>
    </location>
</feature>
<reference evidence="2 3" key="1">
    <citation type="submission" date="2023-03" db="EMBL/GenBank/DDBJ databases">
        <title>Mating type loci evolution in Malassezia.</title>
        <authorList>
            <person name="Coelho M.A."/>
        </authorList>
    </citation>
    <scope>NUCLEOTIDE SEQUENCE [LARGE SCALE GENOMIC DNA]</scope>
    <source>
        <strain evidence="2 3">CBS 9725</strain>
    </source>
</reference>
<protein>
    <submittedName>
        <fullName evidence="2">Uncharacterized protein</fullName>
    </submittedName>
</protein>
<feature type="region of interest" description="Disordered" evidence="1">
    <location>
        <begin position="411"/>
        <end position="463"/>
    </location>
</feature>
<evidence type="ECO:0000256" key="1">
    <source>
        <dbReference type="SAM" id="MobiDB-lite"/>
    </source>
</evidence>
<feature type="compositionally biased region" description="Low complexity" evidence="1">
    <location>
        <begin position="516"/>
        <end position="531"/>
    </location>
</feature>
<keyword evidence="3" id="KW-1185">Reference proteome</keyword>
<feature type="compositionally biased region" description="Polar residues" evidence="1">
    <location>
        <begin position="1431"/>
        <end position="1440"/>
    </location>
</feature>
<gene>
    <name evidence="2" type="ORF">MYAM1_003937</name>
</gene>
<name>A0AAJ5YVT4_9BASI</name>
<dbReference type="Proteomes" id="UP001219567">
    <property type="component" value="Chromosome 7"/>
</dbReference>
<feature type="compositionally biased region" description="Polar residues" evidence="1">
    <location>
        <begin position="819"/>
        <end position="830"/>
    </location>
</feature>
<feature type="compositionally biased region" description="Basic and acidic residues" evidence="1">
    <location>
        <begin position="503"/>
        <end position="513"/>
    </location>
</feature>
<sequence>MIGNALAPPSPHRDGATDPIMSDSGLSPREKRSIRTRLSDQIQKVRGRSPSPQPRNRDALDDQPASPSKRLSVQGLFERSTRLVRSPSSRPSSRNSVVYDEKATEYYAPDLPNWQLYDGHSMYPGHLRNDGPFPAQARLGAQARSDPQASALVTEPKPKFAQPVAKQDESVAQGAIAEAEIIDQYAESRAPVSDANPSSSLAPKGITAGAFGRPAQPIPIEGTATESRWDTFSEDLHDTQTIEQSLTTLTSEDNTVIDYGVQPSDLAMDDERAELEVLSAYDDQESEQDSIQAEFKYRNRRPEFVENTSINSDSEPLPPPITEPIPTANETVSKQEKLLNAMQSKPENPGLSELLNRVVQPPRESWLQGIWPTDPHRNVSDSEYSQRTMSDNSEQSQGVIFQGADASPSLYSTSSLDRSNTFGSRPVSISSQRTNSTSKPLQRAATLESRPVSHASDDEREAFERKRRSMLEARRILEQEKRHGSSDFRRISTEAPPPVPSKDTPRPPPKDVADPAEWQSQQEAEWHAQQEAQWYAQQEAEWYAQQEAEWYAQQEAEWYAQQEAEWHAQQEAEWHAQQEAERHAQLGHHPPNSMTEVAWDEMPLNDADNAMDEQPKPAVVPKNHGASTFLGGLRALGKRKAPPTASQRPLVMPGALAAQPAALPAHSMGAENLGRTQSATTPTNRAMQVPLRSKPSVTRPISALGLGHNGNEASRIIPICEPPTPSSLAETIIDEHGRRMKPDGFGGLIAVDNDDDDIRSVKTTGTEETPKAPHVQSMEHDFTRKSERPTAGVPSPVQHFQHNLHQTTSPIKQLARMPTASSITPRQSPRANLRQDLHTSPRPHTVASDQRKEPWKPPKAPTAGAMEPFQVASEVYTTPANLQGSVGRMTWTPEMAEAAAKYIQTMTASASMLGMTPENPEKPKSQDTLSVRPATELTVPAGMAPSRSVVEQLQARGVDLVLEPGKGAELDTMPLQQALREAMVRFYLYEKHSVPILKELDKRLVALEHWSLLDSSLEPNAPTWNQDAVAKITSEVRREMRALMAGIKEIHECRLHLQAATQEPDHTQHKRKRPASIVQPEKRYASETNSVRRSSEQSTQSSATQASVARQSPSTPMRDADSDEQSTPQQRSLPPPSPLASLAGLGPRPYSPIPMQQASMQSATLEAAALEASAAQAAAEHRIQVASMLEHMAEERYNQSIQPEDVSRPNLSADDTADATNLTLTPARVKQALESQHEQHPESAGMEHGAVSEESHSEVPPSRTTPLHVPVAVKPRYSDGVAESGLLQALMRVDERAHTPPPPSPSKFSLSKSGEESQPPHDVKSYKPSESESSSEPKSTEALYATQTATSQPVEPDASHTASLRKPMASVGNVQASNPGFNANSSKISTHPSSSALRSRAQRYLRNSASSTEIKSGATPSFKSDTPVPDENTSPSQPKYQPSALSASLRRRMAAFEPRDA</sequence>
<organism evidence="2 3">
    <name type="scientific">Malassezia yamatoensis</name>
    <dbReference type="NCBI Taxonomy" id="253288"/>
    <lineage>
        <taxon>Eukaryota</taxon>
        <taxon>Fungi</taxon>
        <taxon>Dikarya</taxon>
        <taxon>Basidiomycota</taxon>
        <taxon>Ustilaginomycotina</taxon>
        <taxon>Malasseziomycetes</taxon>
        <taxon>Malasseziales</taxon>
        <taxon>Malasseziaceae</taxon>
        <taxon>Malassezia</taxon>
    </lineage>
</organism>
<feature type="region of interest" description="Disordered" evidence="1">
    <location>
        <begin position="1"/>
        <end position="97"/>
    </location>
</feature>
<feature type="compositionally biased region" description="Basic and acidic residues" evidence="1">
    <location>
        <begin position="1313"/>
        <end position="1330"/>
    </location>
</feature>
<evidence type="ECO:0000313" key="3">
    <source>
        <dbReference type="Proteomes" id="UP001219567"/>
    </source>
</evidence>
<accession>A0AAJ5YVT4</accession>
<dbReference type="EMBL" id="CP119949">
    <property type="protein sequence ID" value="WFD01176.1"/>
    <property type="molecule type" value="Genomic_DNA"/>
</dbReference>
<feature type="compositionally biased region" description="Polar residues" evidence="1">
    <location>
        <begin position="1372"/>
        <end position="1397"/>
    </location>
</feature>
<feature type="compositionally biased region" description="Basic and acidic residues" evidence="1">
    <location>
        <begin position="478"/>
        <end position="492"/>
    </location>
</feature>
<feature type="region of interest" description="Disordered" evidence="1">
    <location>
        <begin position="762"/>
        <end position="797"/>
    </location>
</feature>
<feature type="region of interest" description="Disordered" evidence="1">
    <location>
        <begin position="478"/>
        <end position="531"/>
    </location>
</feature>
<feature type="compositionally biased region" description="Low complexity" evidence="1">
    <location>
        <begin position="1096"/>
        <end position="1112"/>
    </location>
</feature>
<feature type="region of interest" description="Disordered" evidence="1">
    <location>
        <begin position="1202"/>
        <end position="1271"/>
    </location>
</feature>
<feature type="compositionally biased region" description="Basic and acidic residues" evidence="1">
    <location>
        <begin position="777"/>
        <end position="788"/>
    </location>
</feature>
<feature type="compositionally biased region" description="Polar residues" evidence="1">
    <location>
        <begin position="411"/>
        <end position="440"/>
    </location>
</feature>
<feature type="compositionally biased region" description="Low complexity" evidence="1">
    <location>
        <begin position="1210"/>
        <end position="1225"/>
    </location>
</feature>
<feature type="compositionally biased region" description="Polar residues" evidence="1">
    <location>
        <begin position="1405"/>
        <end position="1424"/>
    </location>
</feature>
<feature type="compositionally biased region" description="Low complexity" evidence="1">
    <location>
        <begin position="83"/>
        <end position="97"/>
    </location>
</feature>
<proteinExistence type="predicted"/>
<feature type="region of interest" description="Disordered" evidence="1">
    <location>
        <begin position="809"/>
        <end position="862"/>
    </location>
</feature>
<feature type="region of interest" description="Disordered" evidence="1">
    <location>
        <begin position="367"/>
        <end position="396"/>
    </location>
</feature>